<evidence type="ECO:0000313" key="1">
    <source>
        <dbReference type="EMBL" id="MPN31216.1"/>
    </source>
</evidence>
<reference evidence="1" key="1">
    <citation type="submission" date="2019-08" db="EMBL/GenBank/DDBJ databases">
        <authorList>
            <person name="Kucharzyk K."/>
            <person name="Murdoch R.W."/>
            <person name="Higgins S."/>
            <person name="Loffler F."/>
        </authorList>
    </citation>
    <scope>NUCLEOTIDE SEQUENCE</scope>
</reference>
<gene>
    <name evidence="1" type="ORF">SDC9_178690</name>
</gene>
<sequence>MPYLTSLIGAQQASTAVVLTAYFGKAKAENTKGGITYGAALGTNLDENDLCGIISRNQNTSTGPSIQWKYSGHHRVHHRGKGGILCVAVVTGITVGGIVGVTAGGGVIAAGAGGADSGINALLGTYRTVGSGEFYIKFMNYAYILNRVRLL</sequence>
<dbReference type="AlphaFoldDB" id="A0A645GY81"/>
<dbReference type="EMBL" id="VSSQ01082667">
    <property type="protein sequence ID" value="MPN31216.1"/>
    <property type="molecule type" value="Genomic_DNA"/>
</dbReference>
<protein>
    <submittedName>
        <fullName evidence="1">Uncharacterized protein</fullName>
    </submittedName>
</protein>
<comment type="caution">
    <text evidence="1">The sequence shown here is derived from an EMBL/GenBank/DDBJ whole genome shotgun (WGS) entry which is preliminary data.</text>
</comment>
<accession>A0A645GY81</accession>
<name>A0A645GY81_9ZZZZ</name>
<proteinExistence type="predicted"/>
<organism evidence="1">
    <name type="scientific">bioreactor metagenome</name>
    <dbReference type="NCBI Taxonomy" id="1076179"/>
    <lineage>
        <taxon>unclassified sequences</taxon>
        <taxon>metagenomes</taxon>
        <taxon>ecological metagenomes</taxon>
    </lineage>
</organism>